<evidence type="ECO:0000256" key="1">
    <source>
        <dbReference type="SAM" id="MobiDB-lite"/>
    </source>
</evidence>
<comment type="caution">
    <text evidence="2">The sequence shown here is derived from an EMBL/GenBank/DDBJ whole genome shotgun (WGS) entry which is preliminary data.</text>
</comment>
<dbReference type="Proteomes" id="UP001597479">
    <property type="component" value="Unassembled WGS sequence"/>
</dbReference>
<sequence length="134" mass="14117">MQQGVDLVDTVRAVRAGWHVAAPRGGLDQTSGFPHQAVDLARVKGIDDAQGFEQFDKPGRHGALARTRGSAGERTQKQTSGQDPGPFVRLGTLQDHQTSQGQDNRTGEEAALAGQVAGAGILVRAGVDHDRGSR</sequence>
<reference evidence="3" key="1">
    <citation type="journal article" date="2019" name="Int. J. Syst. Evol. Microbiol.">
        <title>The Global Catalogue of Microorganisms (GCM) 10K type strain sequencing project: providing services to taxonomists for standard genome sequencing and annotation.</title>
        <authorList>
            <consortium name="The Broad Institute Genomics Platform"/>
            <consortium name="The Broad Institute Genome Sequencing Center for Infectious Disease"/>
            <person name="Wu L."/>
            <person name="Ma J."/>
        </authorList>
    </citation>
    <scope>NUCLEOTIDE SEQUENCE [LARGE SCALE GENOMIC DNA]</scope>
    <source>
        <strain evidence="3">CCM 7044</strain>
    </source>
</reference>
<keyword evidence="3" id="KW-1185">Reference proteome</keyword>
<evidence type="ECO:0000313" key="2">
    <source>
        <dbReference type="EMBL" id="MFD2794448.1"/>
    </source>
</evidence>
<feature type="compositionally biased region" description="Polar residues" evidence="1">
    <location>
        <begin position="94"/>
        <end position="104"/>
    </location>
</feature>
<protein>
    <recommendedName>
        <fullName evidence="4">Luciferase-like monooxygenase</fullName>
    </recommendedName>
</protein>
<dbReference type="EMBL" id="JBHUOG010000001">
    <property type="protein sequence ID" value="MFD2794448.1"/>
    <property type="molecule type" value="Genomic_DNA"/>
</dbReference>
<feature type="region of interest" description="Disordered" evidence="1">
    <location>
        <begin position="52"/>
        <end position="112"/>
    </location>
</feature>
<dbReference type="RefSeq" id="WP_253873314.1">
    <property type="nucleotide sequence ID" value="NZ_JBHUOG010000001.1"/>
</dbReference>
<organism evidence="2 3">
    <name type="scientific">Promicromonospora vindobonensis</name>
    <dbReference type="NCBI Taxonomy" id="195748"/>
    <lineage>
        <taxon>Bacteria</taxon>
        <taxon>Bacillati</taxon>
        <taxon>Actinomycetota</taxon>
        <taxon>Actinomycetes</taxon>
        <taxon>Micrococcales</taxon>
        <taxon>Promicromonosporaceae</taxon>
        <taxon>Promicromonospora</taxon>
    </lineage>
</organism>
<accession>A0ABW5VRZ7</accession>
<evidence type="ECO:0008006" key="4">
    <source>
        <dbReference type="Google" id="ProtNLM"/>
    </source>
</evidence>
<proteinExistence type="predicted"/>
<evidence type="ECO:0000313" key="3">
    <source>
        <dbReference type="Proteomes" id="UP001597479"/>
    </source>
</evidence>
<gene>
    <name evidence="2" type="ORF">ACFS27_12905</name>
</gene>
<name>A0ABW5VRZ7_9MICO</name>